<dbReference type="AlphaFoldDB" id="A0A3M0CJT6"/>
<reference evidence="1 2" key="1">
    <citation type="submission" date="2018-10" db="EMBL/GenBank/DDBJ databases">
        <title>Genomic Encyclopedia of Archaeal and Bacterial Type Strains, Phase II (KMG-II): from individual species to whole genera.</title>
        <authorList>
            <person name="Goeker M."/>
        </authorList>
    </citation>
    <scope>NUCLEOTIDE SEQUENCE [LARGE SCALE GENOMIC DNA]</scope>
    <source>
        <strain evidence="1 2">DSM 25217</strain>
    </source>
</reference>
<accession>A0A3M0CJT6</accession>
<proteinExistence type="predicted"/>
<dbReference type="Proteomes" id="UP000271227">
    <property type="component" value="Unassembled WGS sequence"/>
</dbReference>
<protein>
    <submittedName>
        <fullName evidence="1">Uncharacterized protein</fullName>
    </submittedName>
</protein>
<dbReference type="RefSeq" id="WP_121938341.1">
    <property type="nucleotide sequence ID" value="NZ_REFR01000010.1"/>
</dbReference>
<name>A0A3M0CJT6_9PROT</name>
<sequence length="119" mass="13503">MLIYTITVSAMTIRADSTYPLGESFSVNYSICAPRAYDACREALTQAKLVCNWGPNQLMGPVYLERFMTVRCPSCADYKRIVAVPEDFTKERIMKDFFGTLIDFIQRACIQSPEPDEVP</sequence>
<evidence type="ECO:0000313" key="1">
    <source>
        <dbReference type="EMBL" id="RMB09037.1"/>
    </source>
</evidence>
<gene>
    <name evidence="1" type="ORF">BXY39_1685</name>
</gene>
<dbReference type="EMBL" id="REFR01000010">
    <property type="protein sequence ID" value="RMB09037.1"/>
    <property type="molecule type" value="Genomic_DNA"/>
</dbReference>
<comment type="caution">
    <text evidence="1">The sequence shown here is derived from an EMBL/GenBank/DDBJ whole genome shotgun (WGS) entry which is preliminary data.</text>
</comment>
<evidence type="ECO:0000313" key="2">
    <source>
        <dbReference type="Proteomes" id="UP000271227"/>
    </source>
</evidence>
<organism evidence="1 2">
    <name type="scientific">Eilatimonas milleporae</name>
    <dbReference type="NCBI Taxonomy" id="911205"/>
    <lineage>
        <taxon>Bacteria</taxon>
        <taxon>Pseudomonadati</taxon>
        <taxon>Pseudomonadota</taxon>
        <taxon>Alphaproteobacteria</taxon>
        <taxon>Kordiimonadales</taxon>
        <taxon>Kordiimonadaceae</taxon>
        <taxon>Eilatimonas</taxon>
    </lineage>
</organism>
<keyword evidence="2" id="KW-1185">Reference proteome</keyword>
<dbReference type="InParanoid" id="A0A3M0CJT6"/>